<reference evidence="1" key="1">
    <citation type="submission" date="2021-02" db="EMBL/GenBank/DDBJ databases">
        <authorList>
            <person name="Nowell W R."/>
        </authorList>
    </citation>
    <scope>NUCLEOTIDE SEQUENCE</scope>
</reference>
<proteinExistence type="predicted"/>
<name>A0A814S0P5_9BILA</name>
<accession>A0A814S0P5</accession>
<evidence type="ECO:0000313" key="2">
    <source>
        <dbReference type="EMBL" id="CAF3904161.1"/>
    </source>
</evidence>
<gene>
    <name evidence="1" type="ORF">GPM918_LOCUS20658</name>
    <name evidence="2" type="ORF">SRO942_LOCUS20655</name>
</gene>
<sequence>MMTLREYAQSTFDAFAKAYDASQDLPPQFIWNPPRKGNLSLDCLDQIENAIHVDFGNSTNEKILVHFDKARTLKPTMIDIHLARRSSCWFTSTHPLTCAEPREMKIEIQLQTPNGFTASTNVLLKSRYNMQFVSCNAMDLPPEKIALLPVMFETVRISVTNGMQVSGLKFIGQNGGSMILGEIVAIVKVHSTSSFMDNTAGLTDS</sequence>
<dbReference type="Proteomes" id="UP000663829">
    <property type="component" value="Unassembled WGS sequence"/>
</dbReference>
<dbReference type="Proteomes" id="UP000681722">
    <property type="component" value="Unassembled WGS sequence"/>
</dbReference>
<keyword evidence="3" id="KW-1185">Reference proteome</keyword>
<dbReference type="EMBL" id="CAJNOQ010006588">
    <property type="protein sequence ID" value="CAF1140473.1"/>
    <property type="molecule type" value="Genomic_DNA"/>
</dbReference>
<evidence type="ECO:0000313" key="3">
    <source>
        <dbReference type="Proteomes" id="UP000663829"/>
    </source>
</evidence>
<organism evidence="1 3">
    <name type="scientific">Didymodactylos carnosus</name>
    <dbReference type="NCBI Taxonomy" id="1234261"/>
    <lineage>
        <taxon>Eukaryota</taxon>
        <taxon>Metazoa</taxon>
        <taxon>Spiralia</taxon>
        <taxon>Gnathifera</taxon>
        <taxon>Rotifera</taxon>
        <taxon>Eurotatoria</taxon>
        <taxon>Bdelloidea</taxon>
        <taxon>Philodinida</taxon>
        <taxon>Philodinidae</taxon>
        <taxon>Didymodactylos</taxon>
    </lineage>
</organism>
<dbReference type="EMBL" id="CAJOBC010006588">
    <property type="protein sequence ID" value="CAF3904161.1"/>
    <property type="molecule type" value="Genomic_DNA"/>
</dbReference>
<evidence type="ECO:0000313" key="1">
    <source>
        <dbReference type="EMBL" id="CAF1140473.1"/>
    </source>
</evidence>
<protein>
    <submittedName>
        <fullName evidence="1">Uncharacterized protein</fullName>
    </submittedName>
</protein>
<comment type="caution">
    <text evidence="1">The sequence shown here is derived from an EMBL/GenBank/DDBJ whole genome shotgun (WGS) entry which is preliminary data.</text>
</comment>
<dbReference type="AlphaFoldDB" id="A0A814S0P5"/>